<dbReference type="AlphaFoldDB" id="T1CTI4"/>
<feature type="coiled-coil region" evidence="1">
    <location>
        <begin position="106"/>
        <end position="134"/>
    </location>
</feature>
<sequence length="178" mass="20898">MGNTLHIYAPIEYKEEGLVDVSGYVIGIVGVVGRNAIIKGVKFASELQGNRYVRRENRESQGIARESLNNKEAREWYVNTQLPKIKELGDKIITLEERARFHFNFRNQARKDTRDAMKDRKKAEELENDRKNKTWEEWIEYVKKRKGLTKMEDIYNYTIEASQRTNPDVNSKFGIKPQ</sequence>
<name>T1CTI4_9HELI</name>
<comment type="caution">
    <text evidence="2">The sequence shown here is derived from an EMBL/GenBank/DDBJ whole genome shotgun (WGS) entry which is preliminary data.</text>
</comment>
<dbReference type="Proteomes" id="UP000018143">
    <property type="component" value="Unassembled WGS sequence"/>
</dbReference>
<dbReference type="EMBL" id="BASD01000049">
    <property type="protein sequence ID" value="GAD20239.1"/>
    <property type="molecule type" value="Genomic_DNA"/>
</dbReference>
<gene>
    <name evidence="2" type="ORF">HFN_1617</name>
</gene>
<proteinExistence type="predicted"/>
<keyword evidence="3" id="KW-1185">Reference proteome</keyword>
<evidence type="ECO:0000256" key="1">
    <source>
        <dbReference type="SAM" id="Coils"/>
    </source>
</evidence>
<keyword evidence="1" id="KW-0175">Coiled coil</keyword>
<organism evidence="2 3">
    <name type="scientific">Helicobacter fennelliae MRY12-0050</name>
    <dbReference type="NCBI Taxonomy" id="1325130"/>
    <lineage>
        <taxon>Bacteria</taxon>
        <taxon>Pseudomonadati</taxon>
        <taxon>Campylobacterota</taxon>
        <taxon>Epsilonproteobacteria</taxon>
        <taxon>Campylobacterales</taxon>
        <taxon>Helicobacteraceae</taxon>
        <taxon>Helicobacter</taxon>
    </lineage>
</organism>
<protein>
    <submittedName>
        <fullName evidence="2">Predicted membrane-associated</fullName>
    </submittedName>
</protein>
<evidence type="ECO:0000313" key="3">
    <source>
        <dbReference type="Proteomes" id="UP000018143"/>
    </source>
</evidence>
<accession>T1CTI4</accession>
<dbReference type="eggNOG" id="ENOG5033NUW">
    <property type="taxonomic scope" value="Bacteria"/>
</dbReference>
<evidence type="ECO:0000313" key="2">
    <source>
        <dbReference type="EMBL" id="GAD20239.1"/>
    </source>
</evidence>
<reference evidence="2 3" key="1">
    <citation type="journal article" date="2013" name="Genome Announc.">
        <title>Draft Genome Sequence of Helicobacter fennelliae Strain MRY12-0050, Isolated from a Bacteremia Patient.</title>
        <authorList>
            <person name="Rimbara E."/>
            <person name="Matsui M."/>
            <person name="Mori S."/>
            <person name="Suzuki S."/>
            <person name="Suzuki M."/>
            <person name="Kim H."/>
            <person name="Sekizuka T."/>
            <person name="Kuroda M."/>
            <person name="Shibayama K."/>
        </authorList>
    </citation>
    <scope>NUCLEOTIDE SEQUENCE [LARGE SCALE GENOMIC DNA]</scope>
    <source>
        <strain evidence="2 3">MRY12-0050</strain>
    </source>
</reference>
<dbReference type="OrthoDB" id="5328784at2"/>